<reference evidence="1" key="1">
    <citation type="submission" date="2020-06" db="EMBL/GenBank/DDBJ databases">
        <authorList>
            <person name="Li T."/>
            <person name="Hu X."/>
            <person name="Zhang T."/>
            <person name="Song X."/>
            <person name="Zhang H."/>
            <person name="Dai N."/>
            <person name="Sheng W."/>
            <person name="Hou X."/>
            <person name="Wei L."/>
        </authorList>
    </citation>
    <scope>NUCLEOTIDE SEQUENCE</scope>
    <source>
        <strain evidence="1">KEN1</strain>
        <tissue evidence="1">Leaf</tissue>
    </source>
</reference>
<evidence type="ECO:0000313" key="1">
    <source>
        <dbReference type="EMBL" id="KAL0405677.1"/>
    </source>
</evidence>
<dbReference type="AlphaFoldDB" id="A0AAW2TLN2"/>
<protein>
    <submittedName>
        <fullName evidence="1">Uncharacterized protein</fullName>
    </submittedName>
</protein>
<reference evidence="1" key="2">
    <citation type="journal article" date="2024" name="Plant">
        <title>Genomic evolution and insights into agronomic trait innovations of Sesamum species.</title>
        <authorList>
            <person name="Miao H."/>
            <person name="Wang L."/>
            <person name="Qu L."/>
            <person name="Liu H."/>
            <person name="Sun Y."/>
            <person name="Le M."/>
            <person name="Wang Q."/>
            <person name="Wei S."/>
            <person name="Zheng Y."/>
            <person name="Lin W."/>
            <person name="Duan Y."/>
            <person name="Cao H."/>
            <person name="Xiong S."/>
            <person name="Wang X."/>
            <person name="Wei L."/>
            <person name="Li C."/>
            <person name="Ma Q."/>
            <person name="Ju M."/>
            <person name="Zhao R."/>
            <person name="Li G."/>
            <person name="Mu C."/>
            <person name="Tian Q."/>
            <person name="Mei H."/>
            <person name="Zhang T."/>
            <person name="Gao T."/>
            <person name="Zhang H."/>
        </authorList>
    </citation>
    <scope>NUCLEOTIDE SEQUENCE</scope>
    <source>
        <strain evidence="1">KEN1</strain>
    </source>
</reference>
<proteinExistence type="predicted"/>
<accession>A0AAW2TLN2</accession>
<sequence>MFKMVRDFKNKESFPKWSVMGVYAVGPRNSLPRTDVRRRVKRECQKQYPNLHVSTSPKAMFLVLQHGFSRRAIKPGEALVSMSSFYA</sequence>
<organism evidence="1">
    <name type="scientific">Sesamum latifolium</name>
    <dbReference type="NCBI Taxonomy" id="2727402"/>
    <lineage>
        <taxon>Eukaryota</taxon>
        <taxon>Viridiplantae</taxon>
        <taxon>Streptophyta</taxon>
        <taxon>Embryophyta</taxon>
        <taxon>Tracheophyta</taxon>
        <taxon>Spermatophyta</taxon>
        <taxon>Magnoliopsida</taxon>
        <taxon>eudicotyledons</taxon>
        <taxon>Gunneridae</taxon>
        <taxon>Pentapetalae</taxon>
        <taxon>asterids</taxon>
        <taxon>lamiids</taxon>
        <taxon>Lamiales</taxon>
        <taxon>Pedaliaceae</taxon>
        <taxon>Sesamum</taxon>
    </lineage>
</organism>
<name>A0AAW2TLN2_9LAMI</name>
<comment type="caution">
    <text evidence="1">The sequence shown here is derived from an EMBL/GenBank/DDBJ whole genome shotgun (WGS) entry which is preliminary data.</text>
</comment>
<gene>
    <name evidence="1" type="ORF">Slati_3881600</name>
</gene>
<dbReference type="EMBL" id="JACGWN010000014">
    <property type="protein sequence ID" value="KAL0405677.1"/>
    <property type="molecule type" value="Genomic_DNA"/>
</dbReference>